<dbReference type="AlphaFoldDB" id="A0A0P8A347"/>
<protein>
    <submittedName>
        <fullName evidence="2">ElaA protein</fullName>
    </submittedName>
</protein>
<feature type="domain" description="N-acetyltransferase" evidence="1">
    <location>
        <begin position="16"/>
        <end position="159"/>
    </location>
</feature>
<dbReference type="InterPro" id="IPR016181">
    <property type="entry name" value="Acyl_CoA_acyltransferase"/>
</dbReference>
<dbReference type="GO" id="GO:0016747">
    <property type="term" value="F:acyltransferase activity, transferring groups other than amino-acyl groups"/>
    <property type="evidence" value="ECO:0007669"/>
    <property type="project" value="InterPro"/>
</dbReference>
<proteinExistence type="predicted"/>
<reference evidence="2 3" key="1">
    <citation type="submission" date="2015-09" db="EMBL/GenBank/DDBJ databases">
        <title>Identification and resolution of microdiversity through metagenomic sequencing of parallel consortia.</title>
        <authorList>
            <person name="Nelson W.C."/>
            <person name="Romine M.F."/>
            <person name="Lindemann S.R."/>
        </authorList>
    </citation>
    <scope>NUCLEOTIDE SEQUENCE [LARGE SCALE GENOMIC DNA]</scope>
    <source>
        <strain evidence="2">Ana</strain>
    </source>
</reference>
<dbReference type="Gene3D" id="3.40.630.30">
    <property type="match status" value="1"/>
</dbReference>
<dbReference type="CDD" id="cd04301">
    <property type="entry name" value="NAT_SF"/>
    <property type="match status" value="1"/>
</dbReference>
<gene>
    <name evidence="2" type="primary">elaA</name>
    <name evidence="2" type="ORF">HLUCCA11_02935</name>
</gene>
<evidence type="ECO:0000313" key="2">
    <source>
        <dbReference type="EMBL" id="KPQ37411.1"/>
    </source>
</evidence>
<dbReference type="Pfam" id="PF13673">
    <property type="entry name" value="Acetyltransf_10"/>
    <property type="match status" value="1"/>
</dbReference>
<dbReference type="Proteomes" id="UP000050465">
    <property type="component" value="Unassembled WGS sequence"/>
</dbReference>
<evidence type="ECO:0000259" key="1">
    <source>
        <dbReference type="PROSITE" id="PS51186"/>
    </source>
</evidence>
<dbReference type="PROSITE" id="PS51186">
    <property type="entry name" value="GNAT"/>
    <property type="match status" value="1"/>
</dbReference>
<accession>A0A0P8A347</accession>
<sequence length="169" mass="19502">MQNLMQNKTQIRWTWRWFDELPATEVYEMLAVRQQVFVVEQDCLYLDADGRDSNAWHLFGYDPHQQLIAYARLLPPNTRYPEPSIGRVLVRKAARGHGLGRQLITLCLEKCGAEYPEQNVRISAQVYLTEFYKSFGFQPTGEPYDDGGIPHVGMVLYAQSGWGESNPHH</sequence>
<organism evidence="2 3">
    <name type="scientific">Phormidesmis priestleyi Ana</name>
    <dbReference type="NCBI Taxonomy" id="1666911"/>
    <lineage>
        <taxon>Bacteria</taxon>
        <taxon>Bacillati</taxon>
        <taxon>Cyanobacteriota</taxon>
        <taxon>Cyanophyceae</taxon>
        <taxon>Leptolyngbyales</taxon>
        <taxon>Leptolyngbyaceae</taxon>
        <taxon>Phormidesmis</taxon>
    </lineage>
</organism>
<name>A0A0P8A347_9CYAN</name>
<dbReference type="EMBL" id="LJZR01000002">
    <property type="protein sequence ID" value="KPQ37411.1"/>
    <property type="molecule type" value="Genomic_DNA"/>
</dbReference>
<dbReference type="InterPro" id="IPR000182">
    <property type="entry name" value="GNAT_dom"/>
</dbReference>
<dbReference type="STRING" id="1666911.HLUCCA11_02935"/>
<comment type="caution">
    <text evidence="2">The sequence shown here is derived from an EMBL/GenBank/DDBJ whole genome shotgun (WGS) entry which is preliminary data.</text>
</comment>
<evidence type="ECO:0000313" key="3">
    <source>
        <dbReference type="Proteomes" id="UP000050465"/>
    </source>
</evidence>
<dbReference type="SUPFAM" id="SSF55729">
    <property type="entry name" value="Acyl-CoA N-acyltransferases (Nat)"/>
    <property type="match status" value="1"/>
</dbReference>